<dbReference type="SUPFAM" id="SSF48371">
    <property type="entry name" value="ARM repeat"/>
    <property type="match status" value="1"/>
</dbReference>
<proteinExistence type="predicted"/>
<protein>
    <submittedName>
        <fullName evidence="2">Uncharacterized protein</fullName>
    </submittedName>
</protein>
<dbReference type="InterPro" id="IPR011989">
    <property type="entry name" value="ARM-like"/>
</dbReference>
<organism evidence="1 2">
    <name type="scientific">Setaria digitata</name>
    <dbReference type="NCBI Taxonomy" id="48799"/>
    <lineage>
        <taxon>Eukaryota</taxon>
        <taxon>Metazoa</taxon>
        <taxon>Ecdysozoa</taxon>
        <taxon>Nematoda</taxon>
        <taxon>Chromadorea</taxon>
        <taxon>Rhabditida</taxon>
        <taxon>Spirurina</taxon>
        <taxon>Spiruromorpha</taxon>
        <taxon>Filarioidea</taxon>
        <taxon>Setariidae</taxon>
        <taxon>Setaria</taxon>
    </lineage>
</organism>
<accession>A0A915Q6E5</accession>
<sequence length="564" mass="64900">MTIIGLRNWQKPYQKAISFPWFLIQSFGFDLSSFDWVQFSRFDLKSKFRIDLISGNDTNDALIQSLKSGADKLSNQNNFYFIHLSLIKEIISAGDRNFWDCDFIRNVIRQFSNSNAFDGSAVVMNALFMLYYELEKKDFPYEDEEAVQKALHLLSGDINLSLKVTICNYLDKIFERRYNACWAFAIVELLKMAISPDIHSNGSVWRKRLSQFLLHDPSLISAEQSQEIFVLAKSLTSQSEHIIISDLEIMSTNFHFSKLLAELIGHTKLIKVVWSTPNLRLLDLVQLEHYFDNVSYFDRGLSILRKERNGLSLIKFISSLKNPSIDTIASLYDALEFCNMINAMILDALLQKSEAWNLMIIPILASEAIEKLSSPKWEFRDNALSYLTVLVKYGYNGHDLTGRISDMAKNDEEPYIRREALIFLNQIGNQDDVTRVAAHILLSDSDSSPRIEAVQVLQDGLPQTEKLCLDLIPKILYDEDIALHRRIINLCANLITGSTNQELKDLLMKFLEDEVDCYEELNELLNGRSKGLSLQQKDSDDLEYIFNVLALQDEEEFDKDCYDL</sequence>
<keyword evidence="1" id="KW-1185">Reference proteome</keyword>
<name>A0A915Q6E5_9BILA</name>
<dbReference type="Gene3D" id="1.25.10.10">
    <property type="entry name" value="Leucine-rich Repeat Variant"/>
    <property type="match status" value="1"/>
</dbReference>
<dbReference type="InterPro" id="IPR016024">
    <property type="entry name" value="ARM-type_fold"/>
</dbReference>
<dbReference type="Proteomes" id="UP000887581">
    <property type="component" value="Unplaced"/>
</dbReference>
<dbReference type="AlphaFoldDB" id="A0A915Q6E5"/>
<dbReference type="WBParaSite" id="sdigi.contig902.g9971.t1">
    <property type="protein sequence ID" value="sdigi.contig902.g9971.t1"/>
    <property type="gene ID" value="sdigi.contig902.g9971"/>
</dbReference>
<evidence type="ECO:0000313" key="1">
    <source>
        <dbReference type="Proteomes" id="UP000887581"/>
    </source>
</evidence>
<reference evidence="2" key="1">
    <citation type="submission" date="2022-11" db="UniProtKB">
        <authorList>
            <consortium name="WormBaseParasite"/>
        </authorList>
    </citation>
    <scope>IDENTIFICATION</scope>
</reference>
<evidence type="ECO:0000313" key="2">
    <source>
        <dbReference type="WBParaSite" id="sdigi.contig902.g9971.t1"/>
    </source>
</evidence>